<dbReference type="Pfam" id="PF19305">
    <property type="entry name" value="MmgE_PrpD_C"/>
    <property type="match status" value="1"/>
</dbReference>
<evidence type="ECO:0000259" key="3">
    <source>
        <dbReference type="Pfam" id="PF19305"/>
    </source>
</evidence>
<dbReference type="RefSeq" id="WP_343927984.1">
    <property type="nucleotide sequence ID" value="NZ_BAAAEN010000014.1"/>
</dbReference>
<dbReference type="Proteomes" id="UP001501706">
    <property type="component" value="Unassembled WGS sequence"/>
</dbReference>
<proteinExistence type="inferred from homology"/>
<dbReference type="PANTHER" id="PTHR16943:SF8">
    <property type="entry name" value="2-METHYLCITRATE DEHYDRATASE"/>
    <property type="match status" value="1"/>
</dbReference>
<dbReference type="Gene3D" id="3.30.1330.120">
    <property type="entry name" value="2-methylcitrate dehydratase PrpD"/>
    <property type="match status" value="1"/>
</dbReference>
<feature type="domain" description="MmgE/PrpD C-terminal" evidence="3">
    <location>
        <begin position="269"/>
        <end position="425"/>
    </location>
</feature>
<protein>
    <recommendedName>
        <fullName evidence="6">2-methylcitrate dehydratase PrpD</fullName>
    </recommendedName>
</protein>
<dbReference type="EMBL" id="BAAAEN010000014">
    <property type="protein sequence ID" value="GAA0515187.1"/>
    <property type="molecule type" value="Genomic_DNA"/>
</dbReference>
<dbReference type="InterPro" id="IPR042183">
    <property type="entry name" value="MmgE/PrpD_sf_1"/>
</dbReference>
<organism evidence="4 5">
    <name type="scientific">Pigmentiphaga daeguensis</name>
    <dbReference type="NCBI Taxonomy" id="414049"/>
    <lineage>
        <taxon>Bacteria</taxon>
        <taxon>Pseudomonadati</taxon>
        <taxon>Pseudomonadota</taxon>
        <taxon>Betaproteobacteria</taxon>
        <taxon>Burkholderiales</taxon>
        <taxon>Alcaligenaceae</taxon>
        <taxon>Pigmentiphaga</taxon>
    </lineage>
</organism>
<dbReference type="Pfam" id="PF03972">
    <property type="entry name" value="MmgE_PrpD_N"/>
    <property type="match status" value="1"/>
</dbReference>
<sequence length="465" mass="49522">MPALPESRLARRVSSLREAPLDVPTRERLAQALLDWFTAGWSAAPMPLAGCFRTLAADCYPGTGETPVFGGAMLPLPAAAFANAAIAHIREIDDAHRAAMLHPGVVAVSPVMAFASGGQLTRRRMVDAILAGYEVALRVGEALGTRHAANFHATATAGTLGAAAASSMALGLPEAVLHHALGLGATQAQGLWQLMEDDAQESKSLHPAFAVRNGMTAALAARAGLPGARSFVTGKRALYANLAGDGPLDALDAGLDGPLRLHTATIKAWPCCAQLFTPLDAAQELLAAHRPDIGAIREIEVAIFPHALKIAGVDWPARPAETCFSLRYVLAVLLLRGRLTIEDMEAPRLDDPALRDLADRIRIRTDEAFQREFPHRRPSTVTLVMADGNRLYARRDLRRGDPEDPFDWNQMLARMRAFAPAMSDEAASSIAAWCEAFVDPACDGEPALPPPCLFGTAELRAGVAA</sequence>
<dbReference type="InterPro" id="IPR005656">
    <property type="entry name" value="MmgE_PrpD"/>
</dbReference>
<keyword evidence="5" id="KW-1185">Reference proteome</keyword>
<evidence type="ECO:0008006" key="6">
    <source>
        <dbReference type="Google" id="ProtNLM"/>
    </source>
</evidence>
<comment type="similarity">
    <text evidence="1">Belongs to the PrpD family.</text>
</comment>
<reference evidence="4 5" key="1">
    <citation type="journal article" date="2019" name="Int. J. Syst. Evol. Microbiol.">
        <title>The Global Catalogue of Microorganisms (GCM) 10K type strain sequencing project: providing services to taxonomists for standard genome sequencing and annotation.</title>
        <authorList>
            <consortium name="The Broad Institute Genomics Platform"/>
            <consortium name="The Broad Institute Genome Sequencing Center for Infectious Disease"/>
            <person name="Wu L."/>
            <person name="Ma J."/>
        </authorList>
    </citation>
    <scope>NUCLEOTIDE SEQUENCE [LARGE SCALE GENOMIC DNA]</scope>
    <source>
        <strain evidence="4 5">JCM 14330</strain>
    </source>
</reference>
<dbReference type="InterPro" id="IPR036148">
    <property type="entry name" value="MmgE/PrpD_sf"/>
</dbReference>
<evidence type="ECO:0000313" key="4">
    <source>
        <dbReference type="EMBL" id="GAA0515187.1"/>
    </source>
</evidence>
<dbReference type="InterPro" id="IPR045337">
    <property type="entry name" value="MmgE_PrpD_C"/>
</dbReference>
<gene>
    <name evidence="4" type="ORF">GCM10009097_35830</name>
</gene>
<dbReference type="InterPro" id="IPR042188">
    <property type="entry name" value="MmgE/PrpD_sf_2"/>
</dbReference>
<dbReference type="InterPro" id="IPR045336">
    <property type="entry name" value="MmgE_PrpD_N"/>
</dbReference>
<evidence type="ECO:0000256" key="1">
    <source>
        <dbReference type="ARBA" id="ARBA00006174"/>
    </source>
</evidence>
<comment type="caution">
    <text evidence="4">The sequence shown here is derived from an EMBL/GenBank/DDBJ whole genome shotgun (WGS) entry which is preliminary data.</text>
</comment>
<dbReference type="SUPFAM" id="SSF103378">
    <property type="entry name" value="2-methylcitrate dehydratase PrpD"/>
    <property type="match status" value="1"/>
</dbReference>
<feature type="domain" description="MmgE/PrpD N-terminal" evidence="2">
    <location>
        <begin position="8"/>
        <end position="246"/>
    </location>
</feature>
<evidence type="ECO:0000313" key="5">
    <source>
        <dbReference type="Proteomes" id="UP001501706"/>
    </source>
</evidence>
<name>A0ABN1CAI7_9BURK</name>
<evidence type="ECO:0000259" key="2">
    <source>
        <dbReference type="Pfam" id="PF03972"/>
    </source>
</evidence>
<accession>A0ABN1CAI7</accession>
<dbReference type="Gene3D" id="1.10.4100.10">
    <property type="entry name" value="2-methylcitrate dehydratase PrpD"/>
    <property type="match status" value="1"/>
</dbReference>
<dbReference type="PANTHER" id="PTHR16943">
    <property type="entry name" value="2-METHYLCITRATE DEHYDRATASE-RELATED"/>
    <property type="match status" value="1"/>
</dbReference>